<evidence type="ECO:0000313" key="3">
    <source>
        <dbReference type="Proteomes" id="UP001177769"/>
    </source>
</evidence>
<sequence length="117" mass="12974">MNRSETFAKRVFFWAAVYGIVMLAPQYFLEGQLGRDFPPPITHPEHFYGFIGLAIARQPTRLRPVMLAAVLEKFSFAASSFALLAAARAPLPLGIFAAIDVLLGTLFLLAYRRLADS</sequence>
<keyword evidence="1" id="KW-0812">Transmembrane</keyword>
<dbReference type="Proteomes" id="UP001177769">
    <property type="component" value="Chromosome"/>
</dbReference>
<proteinExistence type="predicted"/>
<dbReference type="AlphaFoldDB" id="A0AA95NNQ6"/>
<protein>
    <submittedName>
        <fullName evidence="2">Uncharacterized protein</fullName>
    </submittedName>
</protein>
<gene>
    <name evidence="2" type="ORF">PFX98_07050</name>
</gene>
<keyword evidence="1" id="KW-1133">Transmembrane helix</keyword>
<keyword evidence="1" id="KW-0472">Membrane</keyword>
<accession>A0AA95NNQ6</accession>
<keyword evidence="3" id="KW-1185">Reference proteome</keyword>
<dbReference type="KEGG" id="pais:PFX98_07050"/>
<organism evidence="2 3">
    <name type="scientific">Paucibacter sediminis</name>
    <dbReference type="NCBI Taxonomy" id="3019553"/>
    <lineage>
        <taxon>Bacteria</taxon>
        <taxon>Pseudomonadati</taxon>
        <taxon>Pseudomonadota</taxon>
        <taxon>Betaproteobacteria</taxon>
        <taxon>Burkholderiales</taxon>
        <taxon>Sphaerotilaceae</taxon>
        <taxon>Roseateles</taxon>
    </lineage>
</organism>
<reference evidence="2" key="1">
    <citation type="submission" date="2023-01" db="EMBL/GenBank/DDBJ databases">
        <title>Whole genome sequence of Paucibacter sp. S2-9 isolated from pond sediment.</title>
        <authorList>
            <person name="Jung J.Y."/>
        </authorList>
    </citation>
    <scope>NUCLEOTIDE SEQUENCE</scope>
    <source>
        <strain evidence="2">S2-9</strain>
    </source>
</reference>
<evidence type="ECO:0000256" key="1">
    <source>
        <dbReference type="SAM" id="Phobius"/>
    </source>
</evidence>
<name>A0AA95NNQ6_9BURK</name>
<feature type="transmembrane region" description="Helical" evidence="1">
    <location>
        <begin position="93"/>
        <end position="111"/>
    </location>
</feature>
<dbReference type="EMBL" id="CP116346">
    <property type="protein sequence ID" value="WIT13361.1"/>
    <property type="molecule type" value="Genomic_DNA"/>
</dbReference>
<feature type="transmembrane region" description="Helical" evidence="1">
    <location>
        <begin position="12"/>
        <end position="29"/>
    </location>
</feature>
<dbReference type="RefSeq" id="WP_285234473.1">
    <property type="nucleotide sequence ID" value="NZ_CP116346.1"/>
</dbReference>
<evidence type="ECO:0000313" key="2">
    <source>
        <dbReference type="EMBL" id="WIT13361.1"/>
    </source>
</evidence>